<dbReference type="AlphaFoldDB" id="A0A6J8DYP7"/>
<keyword evidence="2" id="KW-1185">Reference proteome</keyword>
<proteinExistence type="predicted"/>
<dbReference type="Proteomes" id="UP000507470">
    <property type="component" value="Unassembled WGS sequence"/>
</dbReference>
<dbReference type="OrthoDB" id="5980807at2759"/>
<dbReference type="EMBL" id="CACVKT020008030">
    <property type="protein sequence ID" value="CAC5412492.1"/>
    <property type="molecule type" value="Genomic_DNA"/>
</dbReference>
<sequence length="153" mass="17557">MSGKQISAWHSHCIRTVHQDTAKQDILSNLKPNEVLVIMDWAMKFIPFLHRENKRTFWEKGMSWHFCMCSNKAKGSTELKCYIHILDDGVQGWFTVTNILSDVMVALKKQNNVNMCFPKSDNAGCCYHCGSLLAFIQAQNLKGAPIQIKQYNF</sequence>
<reference evidence="1 2" key="1">
    <citation type="submission" date="2020-06" db="EMBL/GenBank/DDBJ databases">
        <authorList>
            <person name="Li R."/>
            <person name="Bekaert M."/>
        </authorList>
    </citation>
    <scope>NUCLEOTIDE SEQUENCE [LARGE SCALE GENOMIC DNA]</scope>
    <source>
        <strain evidence="2">wild</strain>
    </source>
</reference>
<evidence type="ECO:0000313" key="1">
    <source>
        <dbReference type="EMBL" id="CAC5412492.1"/>
    </source>
</evidence>
<protein>
    <submittedName>
        <fullName evidence="1">Uncharacterized protein</fullName>
    </submittedName>
</protein>
<organism evidence="1 2">
    <name type="scientific">Mytilus coruscus</name>
    <name type="common">Sea mussel</name>
    <dbReference type="NCBI Taxonomy" id="42192"/>
    <lineage>
        <taxon>Eukaryota</taxon>
        <taxon>Metazoa</taxon>
        <taxon>Spiralia</taxon>
        <taxon>Lophotrochozoa</taxon>
        <taxon>Mollusca</taxon>
        <taxon>Bivalvia</taxon>
        <taxon>Autobranchia</taxon>
        <taxon>Pteriomorphia</taxon>
        <taxon>Mytilida</taxon>
        <taxon>Mytiloidea</taxon>
        <taxon>Mytilidae</taxon>
        <taxon>Mytilinae</taxon>
        <taxon>Mytilus</taxon>
    </lineage>
</organism>
<accession>A0A6J8DYP7</accession>
<name>A0A6J8DYP7_MYTCO</name>
<evidence type="ECO:0000313" key="2">
    <source>
        <dbReference type="Proteomes" id="UP000507470"/>
    </source>
</evidence>
<gene>
    <name evidence="1" type="ORF">MCOR_45466</name>
</gene>